<dbReference type="KEGG" id="bany:112048080"/>
<keyword evidence="5" id="KW-1185">Reference proteome</keyword>
<dbReference type="OrthoDB" id="5803771at2759"/>
<dbReference type="GO" id="GO:0005634">
    <property type="term" value="C:nucleus"/>
    <property type="evidence" value="ECO:0007669"/>
    <property type="project" value="UniProtKB-SubCell"/>
</dbReference>
<dbReference type="GO" id="GO:0003677">
    <property type="term" value="F:DNA binding"/>
    <property type="evidence" value="ECO:0007669"/>
    <property type="project" value="InterPro"/>
</dbReference>
<keyword evidence="1" id="KW-0539">Nucleus</keyword>
<feature type="region of interest" description="Disordered" evidence="2">
    <location>
        <begin position="86"/>
        <end position="142"/>
    </location>
</feature>
<feature type="region of interest" description="Disordered" evidence="2">
    <location>
        <begin position="205"/>
        <end position="224"/>
    </location>
</feature>
<dbReference type="InterPro" id="IPR039353">
    <property type="entry name" value="TF_Adf1"/>
</dbReference>
<feature type="compositionally biased region" description="Basic and acidic residues" evidence="2">
    <location>
        <begin position="86"/>
        <end position="116"/>
    </location>
</feature>
<dbReference type="GO" id="GO:0006357">
    <property type="term" value="P:regulation of transcription by RNA polymerase II"/>
    <property type="evidence" value="ECO:0007669"/>
    <property type="project" value="TreeGrafter"/>
</dbReference>
<sequence length="224" mass="25822">MNEIDLIREVERRPILYDKTVSGFNKTKLRDNAWKDVQETLNVSEAECKKRWRSLRDSFIKLQRTHGGRTRWPYLSAMKFLLPHVETTKGDTPARESNVKRETSDSETEELPRRSAADFSLPDLTFPDFHSEDEEDSQSQPAKKMRLDVLEELDPCHCNRTDPDELFLLSCAPTLKRLNAKQHAVAKLKIQQVLYEAEFGNQLEQPHASPNAECSYENGDSSLT</sequence>
<dbReference type="PANTHER" id="PTHR12243:SF67">
    <property type="entry name" value="COREPRESSOR OF PANGOLIN, ISOFORM A-RELATED"/>
    <property type="match status" value="1"/>
</dbReference>
<dbReference type="GO" id="GO:0005667">
    <property type="term" value="C:transcription regulator complex"/>
    <property type="evidence" value="ECO:0007669"/>
    <property type="project" value="TreeGrafter"/>
</dbReference>
<reference evidence="6" key="1">
    <citation type="submission" date="2025-08" db="UniProtKB">
        <authorList>
            <consortium name="RefSeq"/>
        </authorList>
    </citation>
    <scope>IDENTIFICATION</scope>
</reference>
<feature type="domain" description="BESS" evidence="4">
    <location>
        <begin position="161"/>
        <end position="200"/>
    </location>
</feature>
<dbReference type="PROSITE" id="PS51029">
    <property type="entry name" value="MADF"/>
    <property type="match status" value="1"/>
</dbReference>
<dbReference type="InterPro" id="IPR004210">
    <property type="entry name" value="BESS_motif"/>
</dbReference>
<evidence type="ECO:0000256" key="1">
    <source>
        <dbReference type="PROSITE-ProRule" id="PRU00371"/>
    </source>
</evidence>
<protein>
    <submittedName>
        <fullName evidence="6">Transcription factor Adf-1-like</fullName>
    </submittedName>
</protein>
<dbReference type="InterPro" id="IPR006578">
    <property type="entry name" value="MADF-dom"/>
</dbReference>
<dbReference type="AlphaFoldDB" id="A0A6J1N2W2"/>
<dbReference type="SMART" id="SM00595">
    <property type="entry name" value="MADF"/>
    <property type="match status" value="1"/>
</dbReference>
<organism evidence="5 6">
    <name type="scientific">Bicyclus anynana</name>
    <name type="common">Squinting bush brown butterfly</name>
    <dbReference type="NCBI Taxonomy" id="110368"/>
    <lineage>
        <taxon>Eukaryota</taxon>
        <taxon>Metazoa</taxon>
        <taxon>Ecdysozoa</taxon>
        <taxon>Arthropoda</taxon>
        <taxon>Hexapoda</taxon>
        <taxon>Insecta</taxon>
        <taxon>Pterygota</taxon>
        <taxon>Neoptera</taxon>
        <taxon>Endopterygota</taxon>
        <taxon>Lepidoptera</taxon>
        <taxon>Glossata</taxon>
        <taxon>Ditrysia</taxon>
        <taxon>Papilionoidea</taxon>
        <taxon>Nymphalidae</taxon>
        <taxon>Satyrinae</taxon>
        <taxon>Satyrini</taxon>
        <taxon>Mycalesina</taxon>
        <taxon>Bicyclus</taxon>
    </lineage>
</organism>
<dbReference type="GeneID" id="112048080"/>
<evidence type="ECO:0000259" key="3">
    <source>
        <dbReference type="PROSITE" id="PS51029"/>
    </source>
</evidence>
<evidence type="ECO:0000259" key="4">
    <source>
        <dbReference type="PROSITE" id="PS51031"/>
    </source>
</evidence>
<evidence type="ECO:0000313" key="6">
    <source>
        <dbReference type="RefSeq" id="XP_023941219.1"/>
    </source>
</evidence>
<name>A0A6J1N2W2_BICAN</name>
<proteinExistence type="predicted"/>
<dbReference type="Pfam" id="PF02944">
    <property type="entry name" value="BESS"/>
    <property type="match status" value="1"/>
</dbReference>
<feature type="domain" description="MADF" evidence="3">
    <location>
        <begin position="5"/>
        <end position="86"/>
    </location>
</feature>
<dbReference type="Proteomes" id="UP001652582">
    <property type="component" value="Chromosome 11"/>
</dbReference>
<gene>
    <name evidence="6" type="primary">LOC112048080</name>
</gene>
<dbReference type="PANTHER" id="PTHR12243">
    <property type="entry name" value="MADF DOMAIN TRANSCRIPTION FACTOR"/>
    <property type="match status" value="1"/>
</dbReference>
<accession>A0A6J1N2W2</accession>
<evidence type="ECO:0000256" key="2">
    <source>
        <dbReference type="SAM" id="MobiDB-lite"/>
    </source>
</evidence>
<dbReference type="PROSITE" id="PS51031">
    <property type="entry name" value="BESS"/>
    <property type="match status" value="1"/>
</dbReference>
<dbReference type="RefSeq" id="XP_023941219.1">
    <property type="nucleotide sequence ID" value="XM_024085451.2"/>
</dbReference>
<evidence type="ECO:0000313" key="5">
    <source>
        <dbReference type="Proteomes" id="UP001652582"/>
    </source>
</evidence>
<comment type="subcellular location">
    <subcellularLocation>
        <location evidence="1">Nucleus</location>
    </subcellularLocation>
</comment>
<dbReference type="Pfam" id="PF10545">
    <property type="entry name" value="MADF_DNA_bdg"/>
    <property type="match status" value="1"/>
</dbReference>